<keyword evidence="3" id="KW-1185">Reference proteome</keyword>
<keyword evidence="1" id="KW-0472">Membrane</keyword>
<sequence>MTGVMLAAMAGVMGVLIAVLVVVVVRPMLHGGVVMLLRFGHVEAFLSVLCSSYTGYPYGATGFRRTTLVPCSARLGWRPMSRSDD</sequence>
<dbReference type="Proteomes" id="UP001501624">
    <property type="component" value="Unassembled WGS sequence"/>
</dbReference>
<organism evidence="2 3">
    <name type="scientific">Amycolatopsis tucumanensis</name>
    <dbReference type="NCBI Taxonomy" id="401106"/>
    <lineage>
        <taxon>Bacteria</taxon>
        <taxon>Bacillati</taxon>
        <taxon>Actinomycetota</taxon>
        <taxon>Actinomycetes</taxon>
        <taxon>Pseudonocardiales</taxon>
        <taxon>Pseudonocardiaceae</taxon>
        <taxon>Amycolatopsis</taxon>
    </lineage>
</organism>
<protein>
    <submittedName>
        <fullName evidence="2">Uncharacterized protein</fullName>
    </submittedName>
</protein>
<gene>
    <name evidence="2" type="ORF">GCM10022380_80760</name>
</gene>
<keyword evidence="1" id="KW-0812">Transmembrane</keyword>
<evidence type="ECO:0000256" key="1">
    <source>
        <dbReference type="SAM" id="Phobius"/>
    </source>
</evidence>
<proteinExistence type="predicted"/>
<reference evidence="3" key="1">
    <citation type="journal article" date="2019" name="Int. J. Syst. Evol. Microbiol.">
        <title>The Global Catalogue of Microorganisms (GCM) 10K type strain sequencing project: providing services to taxonomists for standard genome sequencing and annotation.</title>
        <authorList>
            <consortium name="The Broad Institute Genomics Platform"/>
            <consortium name="The Broad Institute Genome Sequencing Center for Infectious Disease"/>
            <person name="Wu L."/>
            <person name="Ma J."/>
        </authorList>
    </citation>
    <scope>NUCLEOTIDE SEQUENCE [LARGE SCALE GENOMIC DNA]</scope>
    <source>
        <strain evidence="3">JCM 17017</strain>
    </source>
</reference>
<accession>A0ABP7JQ80</accession>
<comment type="caution">
    <text evidence="2">The sequence shown here is derived from an EMBL/GenBank/DDBJ whole genome shotgun (WGS) entry which is preliminary data.</text>
</comment>
<dbReference type="EMBL" id="BAABCM010000019">
    <property type="protein sequence ID" value="GAA3850482.1"/>
    <property type="molecule type" value="Genomic_DNA"/>
</dbReference>
<name>A0ABP7JQ80_9PSEU</name>
<evidence type="ECO:0000313" key="2">
    <source>
        <dbReference type="EMBL" id="GAA3850482.1"/>
    </source>
</evidence>
<feature type="transmembrane region" description="Helical" evidence="1">
    <location>
        <begin position="6"/>
        <end position="29"/>
    </location>
</feature>
<evidence type="ECO:0000313" key="3">
    <source>
        <dbReference type="Proteomes" id="UP001501624"/>
    </source>
</evidence>
<keyword evidence="1" id="KW-1133">Transmembrane helix</keyword>